<feature type="domain" description="WLM" evidence="7">
    <location>
        <begin position="1"/>
        <end position="199"/>
    </location>
</feature>
<accession>F8NET1</accession>
<dbReference type="PROSITE" id="PS51397">
    <property type="entry name" value="WLM"/>
    <property type="match status" value="1"/>
</dbReference>
<dbReference type="InterPro" id="IPR013536">
    <property type="entry name" value="WLM_dom"/>
</dbReference>
<evidence type="ECO:0000256" key="2">
    <source>
        <dbReference type="ARBA" id="ARBA00022771"/>
    </source>
</evidence>
<evidence type="ECO:0000259" key="6">
    <source>
        <dbReference type="PROSITE" id="PS50199"/>
    </source>
</evidence>
<evidence type="ECO:0000256" key="1">
    <source>
        <dbReference type="ARBA" id="ARBA00022723"/>
    </source>
</evidence>
<dbReference type="GO" id="GO:0008270">
    <property type="term" value="F:zinc ion binding"/>
    <property type="evidence" value="ECO:0007669"/>
    <property type="project" value="UniProtKB-KW"/>
</dbReference>
<dbReference type="PROSITE" id="PS50199">
    <property type="entry name" value="ZF_RANBP2_2"/>
    <property type="match status" value="1"/>
</dbReference>
<reference evidence="8" key="1">
    <citation type="submission" date="2011-04" db="EMBL/GenBank/DDBJ databases">
        <title>Evolution of plant cell wall degrading machinery underlies the functional diversity of forest fungi.</title>
        <authorList>
            <consortium name="US DOE Joint Genome Institute (JGI-PGF)"/>
            <person name="Eastwood D.C."/>
            <person name="Floudas D."/>
            <person name="Binder M."/>
            <person name="Majcherczyk A."/>
            <person name="Schneider P."/>
            <person name="Aerts A."/>
            <person name="Asiegbu F.O."/>
            <person name="Baker S.E."/>
            <person name="Barry K."/>
            <person name="Bendiksby M."/>
            <person name="Blumentritt M."/>
            <person name="Coutinho P.M."/>
            <person name="Cullen D."/>
            <person name="Cullen D."/>
            <person name="Gathman A."/>
            <person name="Goodell B."/>
            <person name="Henrissat B."/>
            <person name="Ihrmark K."/>
            <person name="Kauserud H."/>
            <person name="Kohler A."/>
            <person name="LaButti K."/>
            <person name="Lapidus A."/>
            <person name="Lavin J.L."/>
            <person name="Lee Y.-H."/>
            <person name="Lindquist E."/>
            <person name="Lilly W."/>
            <person name="Lucas S."/>
            <person name="Morin E."/>
            <person name="Murat C."/>
            <person name="Oguiza J.A."/>
            <person name="Park J."/>
            <person name="Pisabarro A.G."/>
            <person name="Riley R."/>
            <person name="Rosling A."/>
            <person name="Salamov A."/>
            <person name="Schmidt O."/>
            <person name="Schmutz J."/>
            <person name="Skrede I."/>
            <person name="Stenlid J."/>
            <person name="Wiebenga A."/>
            <person name="Xie X."/>
            <person name="Kues U."/>
            <person name="Hibbett D.S."/>
            <person name="Hoffmeister D."/>
            <person name="Hogberg N."/>
            <person name="Martin F."/>
            <person name="Grigoriev I.V."/>
            <person name="Watkinson S.C."/>
        </authorList>
    </citation>
    <scope>NUCLEOTIDE SEQUENCE</scope>
    <source>
        <strain evidence="8">S7.9</strain>
    </source>
</reference>
<feature type="region of interest" description="Disordered" evidence="5">
    <location>
        <begin position="235"/>
        <end position="272"/>
    </location>
</feature>
<dbReference type="GO" id="GO:0006281">
    <property type="term" value="P:DNA repair"/>
    <property type="evidence" value="ECO:0007669"/>
    <property type="project" value="TreeGrafter"/>
</dbReference>
<dbReference type="InterPro" id="IPR053000">
    <property type="entry name" value="WSS1-like_metalloprotease"/>
</dbReference>
<feature type="region of interest" description="Disordered" evidence="5">
    <location>
        <begin position="161"/>
        <end position="181"/>
    </location>
</feature>
<dbReference type="KEGG" id="sla:SERLADRAFT_455701"/>
<dbReference type="Proteomes" id="UP000008064">
    <property type="component" value="Unassembled WGS sequence"/>
</dbReference>
<proteinExistence type="predicted"/>
<dbReference type="EMBL" id="GL945428">
    <property type="protein sequence ID" value="EGO31079.1"/>
    <property type="molecule type" value="Genomic_DNA"/>
</dbReference>
<feature type="domain" description="RanBP2-type" evidence="6">
    <location>
        <begin position="297"/>
        <end position="326"/>
    </location>
</feature>
<keyword evidence="1" id="KW-0479">Metal-binding</keyword>
<dbReference type="AlphaFoldDB" id="F8NET1"/>
<evidence type="ECO:0000256" key="5">
    <source>
        <dbReference type="SAM" id="MobiDB-lite"/>
    </source>
</evidence>
<protein>
    <recommendedName>
        <fullName evidence="9">WLM domain-containing protein</fullName>
    </recommendedName>
</protein>
<dbReference type="Gene3D" id="4.10.1060.10">
    <property type="entry name" value="Zinc finger, RanBP2-type"/>
    <property type="match status" value="1"/>
</dbReference>
<dbReference type="InterPro" id="IPR001876">
    <property type="entry name" value="Znf_RanBP2"/>
</dbReference>
<evidence type="ECO:0000256" key="4">
    <source>
        <dbReference type="PROSITE-ProRule" id="PRU00322"/>
    </source>
</evidence>
<feature type="compositionally biased region" description="Gly residues" evidence="5">
    <location>
        <begin position="169"/>
        <end position="178"/>
    </location>
</feature>
<dbReference type="PANTHER" id="PTHR46622">
    <property type="entry name" value="DNA-DEPENDENT METALLOPROTEASE WSS1"/>
    <property type="match status" value="1"/>
</dbReference>
<dbReference type="RefSeq" id="XP_007312963.1">
    <property type="nucleotide sequence ID" value="XM_007312901.1"/>
</dbReference>
<gene>
    <name evidence="8" type="ORF">SERLADRAFT_455701</name>
</gene>
<dbReference type="GeneID" id="18817203"/>
<dbReference type="InterPro" id="IPR036443">
    <property type="entry name" value="Znf_RanBP2_sf"/>
</dbReference>
<dbReference type="GO" id="GO:0008237">
    <property type="term" value="F:metallopeptidase activity"/>
    <property type="evidence" value="ECO:0007669"/>
    <property type="project" value="TreeGrafter"/>
</dbReference>
<dbReference type="GO" id="GO:0005634">
    <property type="term" value="C:nucleus"/>
    <property type="evidence" value="ECO:0007669"/>
    <property type="project" value="TreeGrafter"/>
</dbReference>
<dbReference type="HOGENOM" id="CLU_023057_0_0_1"/>
<feature type="compositionally biased region" description="Low complexity" evidence="5">
    <location>
        <begin position="239"/>
        <end position="261"/>
    </location>
</feature>
<dbReference type="SMART" id="SM00547">
    <property type="entry name" value="ZnF_RBZ"/>
    <property type="match status" value="1"/>
</dbReference>
<evidence type="ECO:0000313" key="8">
    <source>
        <dbReference type="EMBL" id="EGO31079.1"/>
    </source>
</evidence>
<dbReference type="OrthoDB" id="261960at2759"/>
<dbReference type="PROSITE" id="PS01358">
    <property type="entry name" value="ZF_RANBP2_1"/>
    <property type="match status" value="1"/>
</dbReference>
<sequence length="362" mass="39676">MSDTFVKSFTHLKDRPKAERALPMLQRIASLVKPIMRKRSWVLPVLSEFFPDSPNLVGLNINGGEQILLRLRPAWAADTFYEEEQVVKVMLHELTHNVHGPHDEKFYKFLAGLEDEYDELKRSGYSGEGFFSKGHRLGTNVSHNVPPHLARVRALEAAEKRRKASTMLGSGGRLGGRVGTMQGMSPRELAAQAAERRKRDEVACGSGATAQKEAAKAAKESVGSKVFIDLTNDIDDFDPTTAAGPSRRTTSSSTSTVISGSNKPSEPSCGPAVRLTKSRLVGNTISGPHQKGKSSTSVGKWTCPSCTLENDPFALQCDACLSERPHEPSHGWTCVICREEDIPHEFWSCRFCGNIKAESVLA</sequence>
<dbReference type="SUPFAM" id="SSF90209">
    <property type="entry name" value="Ran binding protein zinc finger-like"/>
    <property type="match status" value="1"/>
</dbReference>
<evidence type="ECO:0000256" key="3">
    <source>
        <dbReference type="ARBA" id="ARBA00022833"/>
    </source>
</evidence>
<organism>
    <name type="scientific">Serpula lacrymans var. lacrymans (strain S7.9)</name>
    <name type="common">Dry rot fungus</name>
    <dbReference type="NCBI Taxonomy" id="578457"/>
    <lineage>
        <taxon>Eukaryota</taxon>
        <taxon>Fungi</taxon>
        <taxon>Dikarya</taxon>
        <taxon>Basidiomycota</taxon>
        <taxon>Agaricomycotina</taxon>
        <taxon>Agaricomycetes</taxon>
        <taxon>Agaricomycetidae</taxon>
        <taxon>Boletales</taxon>
        <taxon>Coniophorineae</taxon>
        <taxon>Serpulaceae</taxon>
        <taxon>Serpula</taxon>
    </lineage>
</organism>
<dbReference type="Pfam" id="PF08325">
    <property type="entry name" value="WLM"/>
    <property type="match status" value="1"/>
</dbReference>
<evidence type="ECO:0000259" key="7">
    <source>
        <dbReference type="PROSITE" id="PS51397"/>
    </source>
</evidence>
<evidence type="ECO:0008006" key="9">
    <source>
        <dbReference type="Google" id="ProtNLM"/>
    </source>
</evidence>
<dbReference type="PANTHER" id="PTHR46622:SF1">
    <property type="entry name" value="DNA-DEPENDENT METALLOPROTEASE WSS1"/>
    <property type="match status" value="1"/>
</dbReference>
<keyword evidence="3" id="KW-0862">Zinc</keyword>
<keyword evidence="2 4" id="KW-0863">Zinc-finger</keyword>
<name>F8NET1_SERL9</name>